<evidence type="ECO:0000313" key="4">
    <source>
        <dbReference type="Proteomes" id="UP000256964"/>
    </source>
</evidence>
<dbReference type="OrthoDB" id="2757019at2759"/>
<organism evidence="3 4">
    <name type="scientific">Lentinus brumalis</name>
    <dbReference type="NCBI Taxonomy" id="2498619"/>
    <lineage>
        <taxon>Eukaryota</taxon>
        <taxon>Fungi</taxon>
        <taxon>Dikarya</taxon>
        <taxon>Basidiomycota</taxon>
        <taxon>Agaricomycotina</taxon>
        <taxon>Agaricomycetes</taxon>
        <taxon>Polyporales</taxon>
        <taxon>Polyporaceae</taxon>
        <taxon>Lentinus</taxon>
    </lineage>
</organism>
<name>A0A371DM25_9APHY</name>
<keyword evidence="2" id="KW-0812">Transmembrane</keyword>
<dbReference type="AlphaFoldDB" id="A0A371DM25"/>
<feature type="region of interest" description="Disordered" evidence="1">
    <location>
        <begin position="472"/>
        <end position="521"/>
    </location>
</feature>
<accession>A0A371DM25</accession>
<keyword evidence="4" id="KW-1185">Reference proteome</keyword>
<protein>
    <submittedName>
        <fullName evidence="3">Uncharacterized protein</fullName>
    </submittedName>
</protein>
<gene>
    <name evidence="3" type="ORF">OH76DRAFT_1479973</name>
</gene>
<feature type="region of interest" description="Disordered" evidence="1">
    <location>
        <begin position="172"/>
        <end position="194"/>
    </location>
</feature>
<feature type="transmembrane region" description="Helical" evidence="2">
    <location>
        <begin position="36"/>
        <end position="59"/>
    </location>
</feature>
<dbReference type="Proteomes" id="UP000256964">
    <property type="component" value="Unassembled WGS sequence"/>
</dbReference>
<dbReference type="EMBL" id="KZ857387">
    <property type="protein sequence ID" value="RDX53556.1"/>
    <property type="molecule type" value="Genomic_DNA"/>
</dbReference>
<feature type="region of interest" description="Disordered" evidence="1">
    <location>
        <begin position="67"/>
        <end position="160"/>
    </location>
</feature>
<keyword evidence="2" id="KW-0472">Membrane</keyword>
<evidence type="ECO:0000256" key="1">
    <source>
        <dbReference type="SAM" id="MobiDB-lite"/>
    </source>
</evidence>
<feature type="compositionally biased region" description="Polar residues" evidence="1">
    <location>
        <begin position="113"/>
        <end position="124"/>
    </location>
</feature>
<keyword evidence="2" id="KW-1133">Transmembrane helix</keyword>
<evidence type="ECO:0000313" key="3">
    <source>
        <dbReference type="EMBL" id="RDX53556.1"/>
    </source>
</evidence>
<sequence>MPAGLIAKISDNNYKEAHTVVDVRRARCPSSRHRRLAVVEFAIFVSTAVFCATLCFMNTPIRYPQQGLETYDRPGGGPARHNHRSTHRSGAAPYQQRSRPLSPSGGGSPLLTGMNNFPTPTSGDYLSPLAPQSRGPRQSPDVLFTQQQPPQPNPAEEQDPMDALYPAISYSTTAPMVPAPPGPPSPATPSGFTPSELEGLIERYKVQSLRNKVYAFPQMSLDNKLTLMFLQQLRIETQFSAISGVLAQTETRLAHLEKLCELAWTPNKSQMKILRALVRHYLVKVLPTYTSLGGYVKTYIHNNADVLHMSFYATDPTIRTTINGLCGELASQMKSSFRKALFKAVQNKVPLVTFAKNMYNSYHLVPVPKDVPTAMLATFALMRQVADPLAKKKNTAGSDTGFWKALEASQDALYKKHSPDKDRVNGPAWQEWATAIIAKDKRKWPSREDDGVLIPGAVQEIDAALGIARGDDNDVGISGANADESMQQTVPEEPEPEEEREDDEDDEDDDDTPINADLGTELARRAEEQQLVASSE</sequence>
<feature type="compositionally biased region" description="Pro residues" evidence="1">
    <location>
        <begin position="177"/>
        <end position="187"/>
    </location>
</feature>
<feature type="compositionally biased region" description="Acidic residues" evidence="1">
    <location>
        <begin position="492"/>
        <end position="512"/>
    </location>
</feature>
<reference evidence="3 4" key="1">
    <citation type="journal article" date="2018" name="Biotechnol. Biofuels">
        <title>Integrative visual omics of the white-rot fungus Polyporus brumalis exposes the biotechnological potential of its oxidative enzymes for delignifying raw plant biomass.</title>
        <authorList>
            <person name="Miyauchi S."/>
            <person name="Rancon A."/>
            <person name="Drula E."/>
            <person name="Hage H."/>
            <person name="Chaduli D."/>
            <person name="Favel A."/>
            <person name="Grisel S."/>
            <person name="Henrissat B."/>
            <person name="Herpoel-Gimbert I."/>
            <person name="Ruiz-Duenas F.J."/>
            <person name="Chevret D."/>
            <person name="Hainaut M."/>
            <person name="Lin J."/>
            <person name="Wang M."/>
            <person name="Pangilinan J."/>
            <person name="Lipzen A."/>
            <person name="Lesage-Meessen L."/>
            <person name="Navarro D."/>
            <person name="Riley R."/>
            <person name="Grigoriev I.V."/>
            <person name="Zhou S."/>
            <person name="Raouche S."/>
            <person name="Rosso M.N."/>
        </authorList>
    </citation>
    <scope>NUCLEOTIDE SEQUENCE [LARGE SCALE GENOMIC DNA]</scope>
    <source>
        <strain evidence="3 4">BRFM 1820</strain>
    </source>
</reference>
<evidence type="ECO:0000256" key="2">
    <source>
        <dbReference type="SAM" id="Phobius"/>
    </source>
</evidence>
<proteinExistence type="predicted"/>